<evidence type="ECO:0000313" key="8">
    <source>
        <dbReference type="WBParaSite" id="EVEC_0001117601-mRNA-1"/>
    </source>
</evidence>
<evidence type="ECO:0000256" key="5">
    <source>
        <dbReference type="PROSITE-ProRule" id="PRU00221"/>
    </source>
</evidence>
<dbReference type="PANTHER" id="PTHR19856:SF0">
    <property type="entry name" value="WD REPEAT-CONTAINING PROTEIN 1"/>
    <property type="match status" value="1"/>
</dbReference>
<dbReference type="GO" id="GO:0030864">
    <property type="term" value="C:cortical actin cytoskeleton"/>
    <property type="evidence" value="ECO:0007669"/>
    <property type="project" value="TreeGrafter"/>
</dbReference>
<feature type="repeat" description="WD" evidence="5">
    <location>
        <begin position="54"/>
        <end position="95"/>
    </location>
</feature>
<feature type="repeat" description="WD" evidence="5">
    <location>
        <begin position="320"/>
        <end position="361"/>
    </location>
</feature>
<dbReference type="SUPFAM" id="SSF50998">
    <property type="entry name" value="Quinoprotein alcohol dehydrogenase-like"/>
    <property type="match status" value="1"/>
</dbReference>
<evidence type="ECO:0000256" key="3">
    <source>
        <dbReference type="ARBA" id="ARBA00038366"/>
    </source>
</evidence>
<dbReference type="PRINTS" id="PR00320">
    <property type="entry name" value="GPROTEINBRPT"/>
</dbReference>
<dbReference type="Pfam" id="PF00400">
    <property type="entry name" value="WD40"/>
    <property type="match status" value="6"/>
</dbReference>
<keyword evidence="1 5" id="KW-0853">WD repeat</keyword>
<proteinExistence type="inferred from homology"/>
<dbReference type="FunFam" id="2.130.10.10:FF:000167">
    <property type="entry name" value="Actin-interacting protein 1"/>
    <property type="match status" value="1"/>
</dbReference>
<reference evidence="6 7" key="2">
    <citation type="submission" date="2018-10" db="EMBL/GenBank/DDBJ databases">
        <authorList>
            <consortium name="Pathogen Informatics"/>
        </authorList>
    </citation>
    <scope>NUCLEOTIDE SEQUENCE [LARGE SCALE GENOMIC DNA]</scope>
</reference>
<dbReference type="FunFam" id="2.130.10.10:FF:000102">
    <property type="entry name" value="Actin-interacting protein 1"/>
    <property type="match status" value="1"/>
</dbReference>
<dbReference type="GO" id="GO:0045214">
    <property type="term" value="P:sarcomere organization"/>
    <property type="evidence" value="ECO:0007669"/>
    <property type="project" value="TreeGrafter"/>
</dbReference>
<dbReference type="PROSITE" id="PS50082">
    <property type="entry name" value="WD_REPEATS_2"/>
    <property type="match status" value="5"/>
</dbReference>
<dbReference type="PROSITE" id="PS50294">
    <property type="entry name" value="WD_REPEATS_REGION"/>
    <property type="match status" value="3"/>
</dbReference>
<feature type="repeat" description="WD" evidence="5">
    <location>
        <begin position="185"/>
        <end position="217"/>
    </location>
</feature>
<dbReference type="OrthoDB" id="2306at2759"/>
<dbReference type="Gene3D" id="2.130.10.10">
    <property type="entry name" value="YVTN repeat-like/Quinoprotein amine dehydrogenase"/>
    <property type="match status" value="2"/>
</dbReference>
<comment type="similarity">
    <text evidence="3">Belongs to the WD repeat AIP1 family.</text>
</comment>
<name>A0A0N4VK05_ENTVE</name>
<dbReference type="GO" id="GO:0030834">
    <property type="term" value="P:regulation of actin filament depolymerization"/>
    <property type="evidence" value="ECO:0007669"/>
    <property type="project" value="UniProtKB-ARBA"/>
</dbReference>
<dbReference type="Proteomes" id="UP000274131">
    <property type="component" value="Unassembled WGS sequence"/>
</dbReference>
<dbReference type="InterPro" id="IPR001680">
    <property type="entry name" value="WD40_rpt"/>
</dbReference>
<dbReference type="EMBL" id="UXUI01010902">
    <property type="protein sequence ID" value="VDD95750.1"/>
    <property type="molecule type" value="Genomic_DNA"/>
</dbReference>
<dbReference type="InterPro" id="IPR015943">
    <property type="entry name" value="WD40/YVTN_repeat-like_dom_sf"/>
</dbReference>
<dbReference type="WBParaSite" id="EVEC_0001117601-mRNA-1">
    <property type="protein sequence ID" value="EVEC_0001117601-mRNA-1"/>
    <property type="gene ID" value="EVEC_0001117601"/>
</dbReference>
<dbReference type="PROSITE" id="PS00678">
    <property type="entry name" value="WD_REPEATS_1"/>
    <property type="match status" value="2"/>
</dbReference>
<dbReference type="STRING" id="51028.A0A0N4VK05"/>
<protein>
    <recommendedName>
        <fullName evidence="4">Actin-interacting protein 1</fullName>
    </recommendedName>
</protein>
<keyword evidence="2" id="KW-0677">Repeat</keyword>
<sequence length="611" mass="66211">MNCFLGAVYASLPRTTRGLPLVINASPDGTKIVYCNGNSVFIRDIQDASKCEIYTEHAVLTTVAKYAPSGYYVASGDQSGKVRIWDATQPTHILKAEYPVISGPIRDVAWSEDSKRVAVVGEGRERFGHVFLFDTGTSNGNLSGQSRPMTSIDFRHARPYRIVSGSEDNTVGFFEGPPFKFKTVFREHGRFVHCVRYEPKGSMFASAGADGKVVLYEGAEGTKIGELVDSSCKGSVAHSGGVFGLCWSPEGDRIATASGDKSVKVWNVSSKELMKTFKFGNALEDQQLSVVWAKSQLFSISLAGFIYYLDVGKGSITKIIKGHFKPITAFALSEDRSTIFTADFEGNITRWSLPSGENERITPNVHKSQVSGMNLTASGSLISVGWDDTIAFTGGALNAIDGVRPNVTKLNSQPKGVTSSSDGGIVIVACNSGIDVFINQKEAALHKTSYEATCVSLCADKKYVVVGGQDCKVHVYELSGNNLKEIKVLPHASAITSVAFSPNGKYFVATDTARKVVPYAIADFKVLTKKDWTFHTARVNCAAWSQNSRYIATGGLDTNIIVWDLQNSEEHPIIIKGAHPMSTVNGIGWLTSNKIISIGQDSVLKTWTLKL</sequence>
<feature type="repeat" description="WD" evidence="5">
    <location>
        <begin position="532"/>
        <end position="573"/>
    </location>
</feature>
<keyword evidence="7" id="KW-1185">Reference proteome</keyword>
<dbReference type="GO" id="GO:0040011">
    <property type="term" value="P:locomotion"/>
    <property type="evidence" value="ECO:0007669"/>
    <property type="project" value="TreeGrafter"/>
</dbReference>
<feature type="repeat" description="WD" evidence="5">
    <location>
        <begin position="235"/>
        <end position="276"/>
    </location>
</feature>
<evidence type="ECO:0000313" key="7">
    <source>
        <dbReference type="Proteomes" id="UP000274131"/>
    </source>
</evidence>
<dbReference type="SMART" id="SM00320">
    <property type="entry name" value="WD40"/>
    <property type="match status" value="11"/>
</dbReference>
<dbReference type="GO" id="GO:0030833">
    <property type="term" value="P:regulation of actin filament polymerization"/>
    <property type="evidence" value="ECO:0007669"/>
    <property type="project" value="UniProtKB-ARBA"/>
</dbReference>
<accession>A0A0N4VK05</accession>
<dbReference type="AlphaFoldDB" id="A0A0N4VK05"/>
<evidence type="ECO:0000256" key="1">
    <source>
        <dbReference type="ARBA" id="ARBA00022574"/>
    </source>
</evidence>
<reference evidence="8" key="1">
    <citation type="submission" date="2017-02" db="UniProtKB">
        <authorList>
            <consortium name="WormBaseParasite"/>
        </authorList>
    </citation>
    <scope>IDENTIFICATION</scope>
</reference>
<evidence type="ECO:0000256" key="2">
    <source>
        <dbReference type="ARBA" id="ARBA00022737"/>
    </source>
</evidence>
<organism evidence="8">
    <name type="scientific">Enterobius vermicularis</name>
    <name type="common">Human pinworm</name>
    <dbReference type="NCBI Taxonomy" id="51028"/>
    <lineage>
        <taxon>Eukaryota</taxon>
        <taxon>Metazoa</taxon>
        <taxon>Ecdysozoa</taxon>
        <taxon>Nematoda</taxon>
        <taxon>Chromadorea</taxon>
        <taxon>Rhabditida</taxon>
        <taxon>Spirurina</taxon>
        <taxon>Oxyuridomorpha</taxon>
        <taxon>Oxyuroidea</taxon>
        <taxon>Oxyuridae</taxon>
        <taxon>Enterobius</taxon>
    </lineage>
</organism>
<dbReference type="GO" id="GO:0051015">
    <property type="term" value="F:actin filament binding"/>
    <property type="evidence" value="ECO:0007669"/>
    <property type="project" value="TreeGrafter"/>
</dbReference>
<evidence type="ECO:0000313" key="6">
    <source>
        <dbReference type="EMBL" id="VDD95750.1"/>
    </source>
</evidence>
<dbReference type="InterPro" id="IPR020472">
    <property type="entry name" value="WD40_PAC1"/>
</dbReference>
<dbReference type="CDD" id="cd00200">
    <property type="entry name" value="WD40"/>
    <property type="match status" value="1"/>
</dbReference>
<dbReference type="PANTHER" id="PTHR19856">
    <property type="entry name" value="WD-REPEATCONTAINING PROTEIN WDR1"/>
    <property type="match status" value="1"/>
</dbReference>
<dbReference type="InterPro" id="IPR019775">
    <property type="entry name" value="WD40_repeat_CS"/>
</dbReference>
<dbReference type="SUPFAM" id="SSF50978">
    <property type="entry name" value="WD40 repeat-like"/>
    <property type="match status" value="1"/>
</dbReference>
<gene>
    <name evidence="6" type="ORF">EVEC_LOCUS10501</name>
</gene>
<dbReference type="InterPro" id="IPR011047">
    <property type="entry name" value="Quinoprotein_ADH-like_sf"/>
</dbReference>
<dbReference type="InterPro" id="IPR036322">
    <property type="entry name" value="WD40_repeat_dom_sf"/>
</dbReference>
<dbReference type="GO" id="GO:0030042">
    <property type="term" value="P:actin filament depolymerization"/>
    <property type="evidence" value="ECO:0007669"/>
    <property type="project" value="TreeGrafter"/>
</dbReference>
<evidence type="ECO:0000256" key="4">
    <source>
        <dbReference type="ARBA" id="ARBA00067845"/>
    </source>
</evidence>